<comment type="caution">
    <text evidence="2">The sequence shown here is derived from an EMBL/GenBank/DDBJ whole genome shotgun (WGS) entry which is preliminary data.</text>
</comment>
<evidence type="ECO:0000256" key="1">
    <source>
        <dbReference type="SAM" id="MobiDB-lite"/>
    </source>
</evidence>
<organism evidence="2 3">
    <name type="scientific">Pleurodeles waltl</name>
    <name type="common">Iberian ribbed newt</name>
    <dbReference type="NCBI Taxonomy" id="8319"/>
    <lineage>
        <taxon>Eukaryota</taxon>
        <taxon>Metazoa</taxon>
        <taxon>Chordata</taxon>
        <taxon>Craniata</taxon>
        <taxon>Vertebrata</taxon>
        <taxon>Euteleostomi</taxon>
        <taxon>Amphibia</taxon>
        <taxon>Batrachia</taxon>
        <taxon>Caudata</taxon>
        <taxon>Salamandroidea</taxon>
        <taxon>Salamandridae</taxon>
        <taxon>Pleurodelinae</taxon>
        <taxon>Pleurodeles</taxon>
    </lineage>
</organism>
<evidence type="ECO:0000313" key="3">
    <source>
        <dbReference type="Proteomes" id="UP001066276"/>
    </source>
</evidence>
<reference evidence="2" key="1">
    <citation type="journal article" date="2022" name="bioRxiv">
        <title>Sequencing and chromosome-scale assembly of the giantPleurodeles waltlgenome.</title>
        <authorList>
            <person name="Brown T."/>
            <person name="Elewa A."/>
            <person name="Iarovenko S."/>
            <person name="Subramanian E."/>
            <person name="Araus A.J."/>
            <person name="Petzold A."/>
            <person name="Susuki M."/>
            <person name="Suzuki K.-i.T."/>
            <person name="Hayashi T."/>
            <person name="Toyoda A."/>
            <person name="Oliveira C."/>
            <person name="Osipova E."/>
            <person name="Leigh N.D."/>
            <person name="Simon A."/>
            <person name="Yun M.H."/>
        </authorList>
    </citation>
    <scope>NUCLEOTIDE SEQUENCE</scope>
    <source>
        <strain evidence="2">20211129_DDA</strain>
        <tissue evidence="2">Liver</tissue>
    </source>
</reference>
<dbReference type="AlphaFoldDB" id="A0AAV7W8G4"/>
<dbReference type="Proteomes" id="UP001066276">
    <property type="component" value="Chromosome 1_2"/>
</dbReference>
<protein>
    <submittedName>
        <fullName evidence="2">Uncharacterized protein</fullName>
    </submittedName>
</protein>
<accession>A0AAV7W8G4</accession>
<dbReference type="EMBL" id="JANPWB010000002">
    <property type="protein sequence ID" value="KAJ1210290.1"/>
    <property type="molecule type" value="Genomic_DNA"/>
</dbReference>
<name>A0AAV7W8G4_PLEWA</name>
<gene>
    <name evidence="2" type="ORF">NDU88_005656</name>
</gene>
<keyword evidence="3" id="KW-1185">Reference proteome</keyword>
<proteinExistence type="predicted"/>
<feature type="compositionally biased region" description="Basic and acidic residues" evidence="1">
    <location>
        <begin position="38"/>
        <end position="47"/>
    </location>
</feature>
<sequence length="73" mass="7713">MGLPGDILLSVLGRAATGDRYSDQGRSGAHCMCEGLRVRSSSDERPPSSRIPRLTLGSRIERHTASAAPPLPA</sequence>
<evidence type="ECO:0000313" key="2">
    <source>
        <dbReference type="EMBL" id="KAJ1210290.1"/>
    </source>
</evidence>
<feature type="region of interest" description="Disordered" evidence="1">
    <location>
        <begin position="38"/>
        <end position="73"/>
    </location>
</feature>